<name>A0A6F8XSD5_9ACTN</name>
<evidence type="ECO:0000313" key="2">
    <source>
        <dbReference type="EMBL" id="BCB76762.1"/>
    </source>
</evidence>
<feature type="region of interest" description="Disordered" evidence="1">
    <location>
        <begin position="1"/>
        <end position="118"/>
    </location>
</feature>
<evidence type="ECO:0000313" key="3">
    <source>
        <dbReference type="Proteomes" id="UP000502508"/>
    </source>
</evidence>
<reference evidence="2 3" key="1">
    <citation type="submission" date="2020-03" db="EMBL/GenBank/DDBJ databases">
        <title>Whole genome shotgun sequence of Phytohabitans flavus NBRC 107702.</title>
        <authorList>
            <person name="Komaki H."/>
            <person name="Tamura T."/>
        </authorList>
    </citation>
    <scope>NUCLEOTIDE SEQUENCE [LARGE SCALE GENOMIC DNA]</scope>
    <source>
        <strain evidence="2 3">NBRC 107702</strain>
    </source>
</reference>
<accession>A0A6F8XSD5</accession>
<sequence>MLVVVAQLLQGADAGPGAPRPPPPQDHDGRGQRQHGQQEENERLLVGDAGQQPQDAEDQHSGEQVSGRGEGGPGLPVRQQARALQSVVDPGEFLSHPGIRAQAAGEGGPAGGVVYGPRQPGRATCRLAGHQQLPFGRDTHRVRAAQGGQGRVDGQVGATLQVRDLRARQRLGVELGGTGQRTVPV</sequence>
<organism evidence="2 3">
    <name type="scientific">Phytohabitans flavus</name>
    <dbReference type="NCBI Taxonomy" id="1076124"/>
    <lineage>
        <taxon>Bacteria</taxon>
        <taxon>Bacillati</taxon>
        <taxon>Actinomycetota</taxon>
        <taxon>Actinomycetes</taxon>
        <taxon>Micromonosporales</taxon>
        <taxon>Micromonosporaceae</taxon>
    </lineage>
</organism>
<feature type="compositionally biased region" description="Basic and acidic residues" evidence="1">
    <location>
        <begin position="25"/>
        <end position="45"/>
    </location>
</feature>
<dbReference type="AlphaFoldDB" id="A0A6F8XSD5"/>
<proteinExistence type="predicted"/>
<feature type="compositionally biased region" description="Gly residues" evidence="1">
    <location>
        <begin position="105"/>
        <end position="114"/>
    </location>
</feature>
<evidence type="ECO:0000256" key="1">
    <source>
        <dbReference type="SAM" id="MobiDB-lite"/>
    </source>
</evidence>
<keyword evidence="3" id="KW-1185">Reference proteome</keyword>
<dbReference type="Proteomes" id="UP000502508">
    <property type="component" value="Chromosome"/>
</dbReference>
<dbReference type="EMBL" id="AP022870">
    <property type="protein sequence ID" value="BCB76762.1"/>
    <property type="molecule type" value="Genomic_DNA"/>
</dbReference>
<protein>
    <submittedName>
        <fullName evidence="2">Uncharacterized protein</fullName>
    </submittedName>
</protein>
<dbReference type="KEGG" id="pfla:Pflav_031720"/>
<gene>
    <name evidence="2" type="ORF">Pflav_031720</name>
</gene>
<reference evidence="2 3" key="2">
    <citation type="submission" date="2020-03" db="EMBL/GenBank/DDBJ databases">
        <authorList>
            <person name="Ichikawa N."/>
            <person name="Kimura A."/>
            <person name="Kitahashi Y."/>
            <person name="Uohara A."/>
        </authorList>
    </citation>
    <scope>NUCLEOTIDE SEQUENCE [LARGE SCALE GENOMIC DNA]</scope>
    <source>
        <strain evidence="2 3">NBRC 107702</strain>
    </source>
</reference>